<dbReference type="EMBL" id="CP002353">
    <property type="protein sequence ID" value="ADV63634.1"/>
    <property type="molecule type" value="Genomic_DNA"/>
</dbReference>
<protein>
    <submittedName>
        <fullName evidence="1">Uncharacterized protein</fullName>
    </submittedName>
</protein>
<dbReference type="InParanoid" id="E8R3C4"/>
<dbReference type="eggNOG" id="ENOG5033W74">
    <property type="taxonomic scope" value="Bacteria"/>
</dbReference>
<sequence length="521" mass="57545">MTGSNESSLAATPEAMLDDVARHVEWTEARRASCLDDLILGFAPEDLRRAAEGRLHRLDHPDGELALRLLEVVGDASSFEALACAIRSQPELSPERAWEALTLLRDVGALDHHAELRALFDDLDCLAEDQGEEGGLALELAAELADALTEGGDEAIVAVAEALAGFEEDLRQAILNDLRERITPEVLCALSHPPTLLPLNQSPRLEANPIQAVSRPAPALDWSTEARSWADQGTLTEGRSDSFEFESGMRLVDGVVTALDRLGRGVVALTARGQAGHVVTGVFVIDVREGVLTAAGRRGGAETAAIRAELLSRTRCDLLTDVPGLAHDWMVRALGLDLRTGRDRAGAWLECLGWPRFHDRHPNAVALPNHGIVTWVVEPDAVNPRTLSRWAERIWRACPHWCDQSEITFELAEELILRERDPRPQPRRDAALFRYLFKKRLADQLERHRAMLGWMASFWNAGDAPDLVEAALGLAYDLGDPQNHRPTHPYVARWIRRSLEAAQDDLKRGLDPRAARESTEV</sequence>
<keyword evidence="2" id="KW-1185">Reference proteome</keyword>
<dbReference type="KEGG" id="ipa:Isop_3069"/>
<dbReference type="HOGENOM" id="CLU_490803_0_0_0"/>
<name>E8R3C4_ISOPI</name>
<evidence type="ECO:0000313" key="2">
    <source>
        <dbReference type="Proteomes" id="UP000008631"/>
    </source>
</evidence>
<gene>
    <name evidence="1" type="ordered locus">Isop_3069</name>
</gene>
<dbReference type="Proteomes" id="UP000008631">
    <property type="component" value="Chromosome"/>
</dbReference>
<reference key="1">
    <citation type="submission" date="2010-11" db="EMBL/GenBank/DDBJ databases">
        <title>The complete sequence of chromosome of Isophaera pallida ATCC 43644.</title>
        <authorList>
            <consortium name="US DOE Joint Genome Institute (JGI-PGF)"/>
            <person name="Lucas S."/>
            <person name="Copeland A."/>
            <person name="Lapidus A."/>
            <person name="Bruce D."/>
            <person name="Goodwin L."/>
            <person name="Pitluck S."/>
            <person name="Kyrpides N."/>
            <person name="Mavromatis K."/>
            <person name="Pagani I."/>
            <person name="Ivanova N."/>
            <person name="Saunders E."/>
            <person name="Brettin T."/>
            <person name="Detter J.C."/>
            <person name="Han C."/>
            <person name="Tapia R."/>
            <person name="Land M."/>
            <person name="Hauser L."/>
            <person name="Markowitz V."/>
            <person name="Cheng J.-F."/>
            <person name="Hugenholtz P."/>
            <person name="Woyke T."/>
            <person name="Wu D."/>
            <person name="Eisen J.A."/>
        </authorList>
    </citation>
    <scope>NUCLEOTIDE SEQUENCE</scope>
    <source>
        <strain>ATCC 43644</strain>
    </source>
</reference>
<dbReference type="RefSeq" id="WP_013565922.1">
    <property type="nucleotide sequence ID" value="NC_014962.1"/>
</dbReference>
<accession>E8R3C4</accession>
<dbReference type="OrthoDB" id="263138at2"/>
<proteinExistence type="predicted"/>
<dbReference type="AlphaFoldDB" id="E8R3C4"/>
<organism evidence="1 2">
    <name type="scientific">Isosphaera pallida (strain ATCC 43644 / DSM 9630 / IS1B)</name>
    <dbReference type="NCBI Taxonomy" id="575540"/>
    <lineage>
        <taxon>Bacteria</taxon>
        <taxon>Pseudomonadati</taxon>
        <taxon>Planctomycetota</taxon>
        <taxon>Planctomycetia</taxon>
        <taxon>Isosphaerales</taxon>
        <taxon>Isosphaeraceae</taxon>
        <taxon>Isosphaera</taxon>
    </lineage>
</organism>
<evidence type="ECO:0000313" key="1">
    <source>
        <dbReference type="EMBL" id="ADV63634.1"/>
    </source>
</evidence>
<reference evidence="1 2" key="2">
    <citation type="journal article" date="2011" name="Stand. Genomic Sci.">
        <title>Complete genome sequence of Isosphaera pallida type strain (IS1B).</title>
        <authorList>
            <consortium name="US DOE Joint Genome Institute (JGI-PGF)"/>
            <person name="Goker M."/>
            <person name="Cleland D."/>
            <person name="Saunders E."/>
            <person name="Lapidus A."/>
            <person name="Nolan M."/>
            <person name="Lucas S."/>
            <person name="Hammon N."/>
            <person name="Deshpande S."/>
            <person name="Cheng J.F."/>
            <person name="Tapia R."/>
            <person name="Han C."/>
            <person name="Goodwin L."/>
            <person name="Pitluck S."/>
            <person name="Liolios K."/>
            <person name="Pagani I."/>
            <person name="Ivanova N."/>
            <person name="Mavromatis K."/>
            <person name="Pati A."/>
            <person name="Chen A."/>
            <person name="Palaniappan K."/>
            <person name="Land M."/>
            <person name="Hauser L."/>
            <person name="Chang Y.J."/>
            <person name="Jeffries C.D."/>
            <person name="Detter J.C."/>
            <person name="Beck B."/>
            <person name="Woyke T."/>
            <person name="Bristow J."/>
            <person name="Eisen J.A."/>
            <person name="Markowitz V."/>
            <person name="Hugenholtz P."/>
            <person name="Kyrpides N.C."/>
            <person name="Klenk H.P."/>
        </authorList>
    </citation>
    <scope>NUCLEOTIDE SEQUENCE [LARGE SCALE GENOMIC DNA]</scope>
    <source>
        <strain evidence="2">ATCC 43644 / DSM 9630 / IS1B</strain>
    </source>
</reference>